<dbReference type="AlphaFoldDB" id="A0AAD8QGV9"/>
<dbReference type="Gene3D" id="3.40.50.150">
    <property type="entry name" value="Vaccinia Virus protein VP39"/>
    <property type="match status" value="1"/>
</dbReference>
<proteinExistence type="predicted"/>
<feature type="transmembrane region" description="Helical" evidence="1">
    <location>
        <begin position="59"/>
        <end position="76"/>
    </location>
</feature>
<keyword evidence="1" id="KW-1133">Transmembrane helix</keyword>
<keyword evidence="1" id="KW-0812">Transmembrane</keyword>
<dbReference type="EMBL" id="JAUUTY010000344">
    <property type="protein sequence ID" value="KAK1601809.1"/>
    <property type="molecule type" value="Genomic_DNA"/>
</dbReference>
<dbReference type="InterPro" id="IPR029063">
    <property type="entry name" value="SAM-dependent_MTases_sf"/>
</dbReference>
<keyword evidence="3" id="KW-1185">Reference proteome</keyword>
<evidence type="ECO:0000313" key="3">
    <source>
        <dbReference type="Proteomes" id="UP001231189"/>
    </source>
</evidence>
<feature type="transmembrane region" description="Helical" evidence="1">
    <location>
        <begin position="33"/>
        <end position="53"/>
    </location>
</feature>
<name>A0AAD8QGV9_LOLMU</name>
<gene>
    <name evidence="2" type="ORF">QYE76_048280</name>
</gene>
<accession>A0AAD8QGV9</accession>
<evidence type="ECO:0000256" key="1">
    <source>
        <dbReference type="SAM" id="Phobius"/>
    </source>
</evidence>
<evidence type="ECO:0000313" key="2">
    <source>
        <dbReference type="EMBL" id="KAK1601809.1"/>
    </source>
</evidence>
<sequence>MCSRLIQSFDCPGFWERRKFLCNGPAKIIISRLIWCLLIFYFIVFIAFCSIIVFREIGITVIILFLFLFVIVFHHNPSFSVLGPTIVTGHETGSQKVAVNETRDGVSTLVDVGDGLGTTVHTIASRRTFEFDMVMFIFTPGGKERGLSEFQELSRNAGFVSVEATYICGNAWAIDFIK</sequence>
<organism evidence="2 3">
    <name type="scientific">Lolium multiflorum</name>
    <name type="common">Italian ryegrass</name>
    <name type="synonym">Lolium perenne subsp. multiflorum</name>
    <dbReference type="NCBI Taxonomy" id="4521"/>
    <lineage>
        <taxon>Eukaryota</taxon>
        <taxon>Viridiplantae</taxon>
        <taxon>Streptophyta</taxon>
        <taxon>Embryophyta</taxon>
        <taxon>Tracheophyta</taxon>
        <taxon>Spermatophyta</taxon>
        <taxon>Magnoliopsida</taxon>
        <taxon>Liliopsida</taxon>
        <taxon>Poales</taxon>
        <taxon>Poaceae</taxon>
        <taxon>BOP clade</taxon>
        <taxon>Pooideae</taxon>
        <taxon>Poodae</taxon>
        <taxon>Poeae</taxon>
        <taxon>Poeae Chloroplast Group 2 (Poeae type)</taxon>
        <taxon>Loliodinae</taxon>
        <taxon>Loliinae</taxon>
        <taxon>Lolium</taxon>
    </lineage>
</organism>
<protein>
    <submittedName>
        <fullName evidence="2">Uncharacterized protein</fullName>
    </submittedName>
</protein>
<keyword evidence="1" id="KW-0472">Membrane</keyword>
<reference evidence="2" key="1">
    <citation type="submission" date="2023-07" db="EMBL/GenBank/DDBJ databases">
        <title>A chromosome-level genome assembly of Lolium multiflorum.</title>
        <authorList>
            <person name="Chen Y."/>
            <person name="Copetti D."/>
            <person name="Kolliker R."/>
            <person name="Studer B."/>
        </authorList>
    </citation>
    <scope>NUCLEOTIDE SEQUENCE</scope>
    <source>
        <strain evidence="2">02402/16</strain>
        <tissue evidence="2">Leaf</tissue>
    </source>
</reference>
<comment type="caution">
    <text evidence="2">The sequence shown here is derived from an EMBL/GenBank/DDBJ whole genome shotgun (WGS) entry which is preliminary data.</text>
</comment>
<dbReference type="Proteomes" id="UP001231189">
    <property type="component" value="Unassembled WGS sequence"/>
</dbReference>
<dbReference type="SUPFAM" id="SSF53335">
    <property type="entry name" value="S-adenosyl-L-methionine-dependent methyltransferases"/>
    <property type="match status" value="1"/>
</dbReference>